<name>A0A7M1RRW4_9CAUD</name>
<dbReference type="RefSeq" id="YP_010112093.1">
    <property type="nucleotide sequence ID" value="NC_055888.1"/>
</dbReference>
<keyword evidence="1" id="KW-0472">Membrane</keyword>
<reference evidence="2 3" key="1">
    <citation type="submission" date="2020-07" db="EMBL/GenBank/DDBJ databases">
        <title>Taxonomic proposal: Crassvirales, a new order of highly abundant and diverse bacterial viruses.</title>
        <authorList>
            <person name="Shkoporov A.N."/>
            <person name="Stockdale S.R."/>
            <person name="Guerin E."/>
            <person name="Ross R.P."/>
            <person name="Hill C."/>
        </authorList>
    </citation>
    <scope>NUCLEOTIDE SEQUENCE [LARGE SCALE GENOMIC DNA]</scope>
</reference>
<dbReference type="GeneID" id="65130554"/>
<sequence length="204" mass="24060">MLSEIKSYLSKLAVIIIIGLTAFCFYLSKKILVLDERLGQVTNNYEYYQSLTSRLRDDNRTLQLKVVDLNNSNDSLLLTAKEVLKELKIKDKNLLLVQVINTEMKDTITKIITKEVDFKEDLKLNPLTTITVERKDSILTAILDLRNSQVLFVEEKKEYRNKYKNGFLRFLHFDWKKDRIRKYQIYNSNDLIKVTDTRIVEVTE</sequence>
<dbReference type="EMBL" id="MT774395">
    <property type="protein sequence ID" value="QOR56641.1"/>
    <property type="molecule type" value="Genomic_DNA"/>
</dbReference>
<feature type="transmembrane region" description="Helical" evidence="1">
    <location>
        <begin position="12"/>
        <end position="28"/>
    </location>
</feature>
<keyword evidence="1" id="KW-1133">Transmembrane helix</keyword>
<accession>A0A7M1RRW4</accession>
<keyword evidence="1" id="KW-0812">Transmembrane</keyword>
<organism evidence="2 3">
    <name type="scientific">uncultured phage cr52_1</name>
    <dbReference type="NCBI Taxonomy" id="2772079"/>
    <lineage>
        <taxon>Viruses</taxon>
        <taxon>Duplodnaviria</taxon>
        <taxon>Heunggongvirae</taxon>
        <taxon>Uroviricota</taxon>
        <taxon>Caudoviricetes</taxon>
        <taxon>Crassvirales</taxon>
        <taxon>Suoliviridae</taxon>
        <taxon>Loutivirinae</taxon>
        <taxon>Buchavirus</taxon>
        <taxon>Buchavirus copri</taxon>
    </lineage>
</organism>
<dbReference type="Proteomes" id="UP000594150">
    <property type="component" value="Segment"/>
</dbReference>
<protein>
    <submittedName>
        <fullName evidence="2">Lysis regulatory protein-like protein</fullName>
    </submittedName>
</protein>
<keyword evidence="3" id="KW-1185">Reference proteome</keyword>
<evidence type="ECO:0000256" key="1">
    <source>
        <dbReference type="SAM" id="Phobius"/>
    </source>
</evidence>
<proteinExistence type="predicted"/>
<evidence type="ECO:0000313" key="2">
    <source>
        <dbReference type="EMBL" id="QOR56641.1"/>
    </source>
</evidence>
<dbReference type="KEGG" id="vg:65130554"/>
<evidence type="ECO:0000313" key="3">
    <source>
        <dbReference type="Proteomes" id="UP000594150"/>
    </source>
</evidence>